<keyword evidence="5" id="KW-0677">Repeat</keyword>
<keyword evidence="4 8" id="KW-0812">Transmembrane</keyword>
<evidence type="ECO:0000256" key="8">
    <source>
        <dbReference type="PROSITE-ProRule" id="PRU00282"/>
    </source>
</evidence>
<comment type="similarity">
    <text evidence="2 9">Belongs to the mitochondrial carrier (TC 2.A.29) family.</text>
</comment>
<evidence type="ECO:0000256" key="4">
    <source>
        <dbReference type="ARBA" id="ARBA00022692"/>
    </source>
</evidence>
<proteinExistence type="inferred from homology"/>
<dbReference type="PROSITE" id="PS50920">
    <property type="entry name" value="SOLCAR"/>
    <property type="match status" value="1"/>
</dbReference>
<feature type="repeat" description="Solcar" evidence="8">
    <location>
        <begin position="1"/>
        <end position="78"/>
    </location>
</feature>
<dbReference type="InterPro" id="IPR018108">
    <property type="entry name" value="MCP_transmembrane"/>
</dbReference>
<name>A0A396GNP6_MEDTR</name>
<dbReference type="AlphaFoldDB" id="A0A396GNP6"/>
<dbReference type="InterPro" id="IPR044712">
    <property type="entry name" value="SLC25A32-like"/>
</dbReference>
<keyword evidence="3 9" id="KW-0813">Transport</keyword>
<evidence type="ECO:0000256" key="9">
    <source>
        <dbReference type="RuleBase" id="RU000488"/>
    </source>
</evidence>
<reference evidence="10" key="1">
    <citation type="journal article" date="2018" name="Nat. Plants">
        <title>Whole-genome landscape of Medicago truncatula symbiotic genes.</title>
        <authorList>
            <person name="Pecrix Y."/>
            <person name="Gamas P."/>
            <person name="Carrere S."/>
        </authorList>
    </citation>
    <scope>NUCLEOTIDE SEQUENCE</scope>
    <source>
        <tissue evidence="10">Leaves</tissue>
    </source>
</reference>
<dbReference type="SUPFAM" id="SSF103506">
    <property type="entry name" value="Mitochondrial carrier"/>
    <property type="match status" value="1"/>
</dbReference>
<dbReference type="GO" id="GO:0055085">
    <property type="term" value="P:transmembrane transport"/>
    <property type="evidence" value="ECO:0007669"/>
    <property type="project" value="InterPro"/>
</dbReference>
<dbReference type="Gene3D" id="1.50.40.10">
    <property type="entry name" value="Mitochondrial carrier domain"/>
    <property type="match status" value="1"/>
</dbReference>
<evidence type="ECO:0000256" key="6">
    <source>
        <dbReference type="ARBA" id="ARBA00022989"/>
    </source>
</evidence>
<evidence type="ECO:0000256" key="7">
    <source>
        <dbReference type="ARBA" id="ARBA00023136"/>
    </source>
</evidence>
<dbReference type="EMBL" id="PSQE01000008">
    <property type="protein sequence ID" value="RHN42038.1"/>
    <property type="molecule type" value="Genomic_DNA"/>
</dbReference>
<keyword evidence="6" id="KW-1133">Transmembrane helix</keyword>
<evidence type="ECO:0000256" key="5">
    <source>
        <dbReference type="ARBA" id="ARBA00022737"/>
    </source>
</evidence>
<dbReference type="InterPro" id="IPR023395">
    <property type="entry name" value="MCP_dom_sf"/>
</dbReference>
<dbReference type="GO" id="GO:0016020">
    <property type="term" value="C:membrane"/>
    <property type="evidence" value="ECO:0007669"/>
    <property type="project" value="UniProtKB-SubCell"/>
</dbReference>
<dbReference type="Pfam" id="PF00153">
    <property type="entry name" value="Mito_carr"/>
    <property type="match status" value="1"/>
</dbReference>
<evidence type="ECO:0000256" key="3">
    <source>
        <dbReference type="ARBA" id="ARBA00022448"/>
    </source>
</evidence>
<dbReference type="PANTHER" id="PTHR45683">
    <property type="entry name" value="MITOCHONDRIAL NICOTINAMIDE ADENINE DINUCLEOTIDE TRANSPORTER 1-RELATED-RELATED"/>
    <property type="match status" value="1"/>
</dbReference>
<evidence type="ECO:0000313" key="10">
    <source>
        <dbReference type="EMBL" id="RHN42038.1"/>
    </source>
</evidence>
<evidence type="ECO:0000256" key="1">
    <source>
        <dbReference type="ARBA" id="ARBA00004141"/>
    </source>
</evidence>
<keyword evidence="7 8" id="KW-0472">Membrane</keyword>
<comment type="subcellular location">
    <subcellularLocation>
        <location evidence="1">Membrane</location>
        <topology evidence="1">Multi-pass membrane protein</topology>
    </subcellularLocation>
</comment>
<gene>
    <name evidence="10" type="ORF">MtrunA17_Chr8g0372511</name>
</gene>
<dbReference type="Proteomes" id="UP000265566">
    <property type="component" value="Chromosome 8"/>
</dbReference>
<accession>A0A396GNP6</accession>
<sequence length="158" mass="18842">MLFLRPSFFRLYGLVCRYQSQRPDSDGIPRYKNSWHVVKETARFEGLPGFYKGITPSLLKHIPISSISFVVYENVLKLLKLASRNDWVFSFYFMMFLSFSRFWCYKICDPTMWTQFLNMTAFLPHVPSFSCPRLDTLKFDQRNFCTFLKSDIFLTFVL</sequence>
<comment type="caution">
    <text evidence="10">The sequence shown here is derived from an EMBL/GenBank/DDBJ whole genome shotgun (WGS) entry which is preliminary data.</text>
</comment>
<dbReference type="GO" id="GO:0006862">
    <property type="term" value="P:nucleotide transport"/>
    <property type="evidence" value="ECO:0007669"/>
    <property type="project" value="InterPro"/>
</dbReference>
<evidence type="ECO:0000256" key="2">
    <source>
        <dbReference type="ARBA" id="ARBA00006375"/>
    </source>
</evidence>
<protein>
    <submittedName>
        <fullName evidence="10">Putative mitochondrial carrier domain-containing protein</fullName>
    </submittedName>
</protein>
<dbReference type="Gramene" id="rna48427">
    <property type="protein sequence ID" value="RHN42038.1"/>
    <property type="gene ID" value="gene48427"/>
</dbReference>
<organism evidence="10">
    <name type="scientific">Medicago truncatula</name>
    <name type="common">Barrel medic</name>
    <name type="synonym">Medicago tribuloides</name>
    <dbReference type="NCBI Taxonomy" id="3880"/>
    <lineage>
        <taxon>Eukaryota</taxon>
        <taxon>Viridiplantae</taxon>
        <taxon>Streptophyta</taxon>
        <taxon>Embryophyta</taxon>
        <taxon>Tracheophyta</taxon>
        <taxon>Spermatophyta</taxon>
        <taxon>Magnoliopsida</taxon>
        <taxon>eudicotyledons</taxon>
        <taxon>Gunneridae</taxon>
        <taxon>Pentapetalae</taxon>
        <taxon>rosids</taxon>
        <taxon>fabids</taxon>
        <taxon>Fabales</taxon>
        <taxon>Fabaceae</taxon>
        <taxon>Papilionoideae</taxon>
        <taxon>50 kb inversion clade</taxon>
        <taxon>NPAAA clade</taxon>
        <taxon>Hologalegina</taxon>
        <taxon>IRL clade</taxon>
        <taxon>Trifolieae</taxon>
        <taxon>Medicago</taxon>
    </lineage>
</organism>